<comment type="caution">
    <text evidence="1">The sequence shown here is derived from an EMBL/GenBank/DDBJ whole genome shotgun (WGS) entry which is preliminary data.</text>
</comment>
<keyword evidence="2" id="KW-1185">Reference proteome</keyword>
<evidence type="ECO:0000313" key="1">
    <source>
        <dbReference type="EMBL" id="ELY38790.1"/>
    </source>
</evidence>
<accession>L9VNJ1</accession>
<dbReference type="AlphaFoldDB" id="L9VNJ1"/>
<proteinExistence type="predicted"/>
<dbReference type="Proteomes" id="UP000011645">
    <property type="component" value="Unassembled WGS sequence"/>
</dbReference>
<dbReference type="EMBL" id="AOHV01000019">
    <property type="protein sequence ID" value="ELY38790.1"/>
    <property type="molecule type" value="Genomic_DNA"/>
</dbReference>
<reference evidence="1 2" key="1">
    <citation type="journal article" date="2014" name="PLoS Genet.">
        <title>Phylogenetically driven sequencing of extremely halophilic archaea reveals strategies for static and dynamic osmo-response.</title>
        <authorList>
            <person name="Becker E.A."/>
            <person name="Seitzer P.M."/>
            <person name="Tritt A."/>
            <person name="Larsen D."/>
            <person name="Krusor M."/>
            <person name="Yao A.I."/>
            <person name="Wu D."/>
            <person name="Madern D."/>
            <person name="Eisen J.A."/>
            <person name="Darling A.E."/>
            <person name="Facciotti M.T."/>
        </authorList>
    </citation>
    <scope>NUCLEOTIDE SEQUENCE [LARGE SCALE GENOMIC DNA]</scope>
    <source>
        <strain evidence="2">DSM 18796 / CECT 7217 / JCM 14584 / KCTC 4019 / B3</strain>
    </source>
</reference>
<evidence type="ECO:0000313" key="2">
    <source>
        <dbReference type="Proteomes" id="UP000011645"/>
    </source>
</evidence>
<name>L9VNJ1_HALJB</name>
<protein>
    <submittedName>
        <fullName evidence="1">Uncharacterized protein</fullName>
    </submittedName>
</protein>
<sequence>MCESPASINILGYKIVAGGPSSNNRKIWIGTSFLHCLTEFRVGRDSLLDFNEFFTDHPGLSAFDFGPLDKISVI</sequence>
<gene>
    <name evidence="1" type="ORF">C497_06394</name>
</gene>
<organism evidence="1 2">
    <name type="scientific">Halalkalicoccus jeotgali (strain DSM 18796 / CECT 7217 / JCM 14584 / KCTC 4019 / B3)</name>
    <dbReference type="NCBI Taxonomy" id="795797"/>
    <lineage>
        <taxon>Archaea</taxon>
        <taxon>Methanobacteriati</taxon>
        <taxon>Methanobacteriota</taxon>
        <taxon>Stenosarchaea group</taxon>
        <taxon>Halobacteria</taxon>
        <taxon>Halobacteriales</taxon>
        <taxon>Halococcaceae</taxon>
        <taxon>Halalkalicoccus</taxon>
    </lineage>
</organism>